<evidence type="ECO:0000313" key="8">
    <source>
        <dbReference type="WBParaSite" id="ECPE_0000773501-mRNA-1"/>
    </source>
</evidence>
<evidence type="ECO:0000256" key="2">
    <source>
        <dbReference type="ARBA" id="ARBA00022801"/>
    </source>
</evidence>
<dbReference type="PRINTS" id="PR00742">
    <property type="entry name" value="GLHYDRLASE35"/>
</dbReference>
<dbReference type="PANTHER" id="PTHR23421">
    <property type="entry name" value="BETA-GALACTOSIDASE RELATED"/>
    <property type="match status" value="1"/>
</dbReference>
<proteinExistence type="inferred from homology"/>
<dbReference type="PROSITE" id="PS01182">
    <property type="entry name" value="GLYCOSYL_HYDROL_F35"/>
    <property type="match status" value="1"/>
</dbReference>
<evidence type="ECO:0000256" key="1">
    <source>
        <dbReference type="ARBA" id="ARBA00009809"/>
    </source>
</evidence>
<keyword evidence="7" id="KW-1185">Reference proteome</keyword>
<organism evidence="8">
    <name type="scientific">Echinostoma caproni</name>
    <dbReference type="NCBI Taxonomy" id="27848"/>
    <lineage>
        <taxon>Eukaryota</taxon>
        <taxon>Metazoa</taxon>
        <taxon>Spiralia</taxon>
        <taxon>Lophotrochozoa</taxon>
        <taxon>Platyhelminthes</taxon>
        <taxon>Trematoda</taxon>
        <taxon>Digenea</taxon>
        <taxon>Plagiorchiida</taxon>
        <taxon>Echinostomata</taxon>
        <taxon>Echinostomatoidea</taxon>
        <taxon>Echinostomatidae</taxon>
        <taxon>Echinostoma</taxon>
    </lineage>
</organism>
<reference evidence="8" key="1">
    <citation type="submission" date="2016-06" db="UniProtKB">
        <authorList>
            <consortium name="WormBaseParasite"/>
        </authorList>
    </citation>
    <scope>IDENTIFICATION</scope>
</reference>
<dbReference type="Proteomes" id="UP000272942">
    <property type="component" value="Unassembled WGS sequence"/>
</dbReference>
<reference evidence="6 7" key="2">
    <citation type="submission" date="2018-11" db="EMBL/GenBank/DDBJ databases">
        <authorList>
            <consortium name="Pathogen Informatics"/>
        </authorList>
    </citation>
    <scope>NUCLEOTIDE SEQUENCE [LARGE SCALE GENOMIC DNA]</scope>
    <source>
        <strain evidence="6 7">Egypt</strain>
    </source>
</reference>
<evidence type="ECO:0000256" key="3">
    <source>
        <dbReference type="ARBA" id="ARBA00023295"/>
    </source>
</evidence>
<dbReference type="InterPro" id="IPR001944">
    <property type="entry name" value="Glycoside_Hdrlase_35"/>
</dbReference>
<feature type="domain" description="Glycoside hydrolase 35 catalytic" evidence="4">
    <location>
        <begin position="2"/>
        <end position="205"/>
    </location>
</feature>
<protein>
    <submittedName>
        <fullName evidence="8">Glyco_hydro_35 domain-containing protein</fullName>
    </submittedName>
</protein>
<name>A0A183AL81_9TREM</name>
<dbReference type="SUPFAM" id="SSF51445">
    <property type="entry name" value="(Trans)glycosidases"/>
    <property type="match status" value="1"/>
</dbReference>
<dbReference type="Pfam" id="PF21467">
    <property type="entry name" value="BetaGal_gal-bd"/>
    <property type="match status" value="1"/>
</dbReference>
<dbReference type="InterPro" id="IPR017853">
    <property type="entry name" value="GH"/>
</dbReference>
<accession>A0A183AL81</accession>
<evidence type="ECO:0000313" key="7">
    <source>
        <dbReference type="Proteomes" id="UP000272942"/>
    </source>
</evidence>
<dbReference type="AlphaFoldDB" id="A0A183AL81"/>
<dbReference type="SUPFAM" id="SSF49785">
    <property type="entry name" value="Galactose-binding domain-like"/>
    <property type="match status" value="1"/>
</dbReference>
<dbReference type="WBParaSite" id="ECPE_0000773501-mRNA-1">
    <property type="protein sequence ID" value="ECPE_0000773501-mRNA-1"/>
    <property type="gene ID" value="ECPE_0000773501"/>
</dbReference>
<dbReference type="GO" id="GO:0004553">
    <property type="term" value="F:hydrolase activity, hydrolyzing O-glycosyl compounds"/>
    <property type="evidence" value="ECO:0007669"/>
    <property type="project" value="InterPro"/>
</dbReference>
<dbReference type="InterPro" id="IPR048913">
    <property type="entry name" value="BetaGal_gal-bd"/>
</dbReference>
<evidence type="ECO:0000259" key="5">
    <source>
        <dbReference type="Pfam" id="PF21467"/>
    </source>
</evidence>
<evidence type="ECO:0000259" key="4">
    <source>
        <dbReference type="Pfam" id="PF01301"/>
    </source>
</evidence>
<keyword evidence="3" id="KW-0326">Glycosidase</keyword>
<dbReference type="InterPro" id="IPR019801">
    <property type="entry name" value="Glyco_hydro_35_CS"/>
</dbReference>
<dbReference type="Pfam" id="PF01301">
    <property type="entry name" value="Glyco_hydro_35"/>
    <property type="match status" value="1"/>
</dbReference>
<dbReference type="InterPro" id="IPR008979">
    <property type="entry name" value="Galactose-bd-like_sf"/>
</dbReference>
<dbReference type="EMBL" id="UZAN01044973">
    <property type="protein sequence ID" value="VDP81822.1"/>
    <property type="molecule type" value="Genomic_DNA"/>
</dbReference>
<sequence length="360" mass="41184">MTEVTRWMDFLLPKMRRFLYTYGGPVIMVQLENEYGSYYTCDKKYLEQLYDMARVHLGNEIIFFTTDGPSVGYLRCGSSDPRYLATIDFGPTWVSPNQSFSSLEQFRPNQPWVNSEFYVGWFDAWGGEHARTDAKYSTDSLIRQMSFSGRVNVNMYMFHGGTNFGYTAGTPDQVPSTTSYDYDAPISEAGDATPKYRMLQEAIHKYEGFALYTTELPQLDNGEVTLDFTRFADIAYVYTADKQRTQLKLHAVIYKNTKSCKFTLDDQTPRELLMILVENRGHRNYGNGMNDNAKGVLFVNGFNLGRYNMPQGPQLRLYLPAPVLRVGINTVTIMELEGITPKGDENGLFITSYTDQAWSR</sequence>
<dbReference type="Gene3D" id="3.20.20.80">
    <property type="entry name" value="Glycosidases"/>
    <property type="match status" value="1"/>
</dbReference>
<dbReference type="InterPro" id="IPR031330">
    <property type="entry name" value="Gly_Hdrlase_35_cat"/>
</dbReference>
<gene>
    <name evidence="6" type="ORF">ECPE_LOCUS7716</name>
</gene>
<dbReference type="Gene3D" id="2.60.120.260">
    <property type="entry name" value="Galactose-binding domain-like"/>
    <property type="match status" value="3"/>
</dbReference>
<keyword evidence="2" id="KW-0378">Hydrolase</keyword>
<feature type="domain" description="Beta-galactosidase galactose-binding" evidence="5">
    <location>
        <begin position="291"/>
        <end position="329"/>
    </location>
</feature>
<comment type="similarity">
    <text evidence="1">Belongs to the glycosyl hydrolase 35 family.</text>
</comment>
<dbReference type="GO" id="GO:0005975">
    <property type="term" value="P:carbohydrate metabolic process"/>
    <property type="evidence" value="ECO:0007669"/>
    <property type="project" value="InterPro"/>
</dbReference>
<evidence type="ECO:0000313" key="6">
    <source>
        <dbReference type="EMBL" id="VDP81822.1"/>
    </source>
</evidence>
<dbReference type="OrthoDB" id="1657402at2759"/>